<evidence type="ECO:0000313" key="11">
    <source>
        <dbReference type="Proteomes" id="UP001597301"/>
    </source>
</evidence>
<keyword evidence="3 8" id="KW-0436">Ligase</keyword>
<dbReference type="Pfam" id="PF09179">
    <property type="entry name" value="TilS"/>
    <property type="match status" value="1"/>
</dbReference>
<dbReference type="Pfam" id="PF01171">
    <property type="entry name" value="ATP_bind_3"/>
    <property type="match status" value="1"/>
</dbReference>
<dbReference type="Gene3D" id="3.40.50.620">
    <property type="entry name" value="HUPs"/>
    <property type="match status" value="1"/>
</dbReference>
<dbReference type="Proteomes" id="UP001597301">
    <property type="component" value="Unassembled WGS sequence"/>
</dbReference>
<dbReference type="CDD" id="cd01992">
    <property type="entry name" value="TilS_N"/>
    <property type="match status" value="1"/>
</dbReference>
<dbReference type="SMART" id="SM00977">
    <property type="entry name" value="TilS_C"/>
    <property type="match status" value="1"/>
</dbReference>
<keyword evidence="5 8" id="KW-0547">Nucleotide-binding</keyword>
<evidence type="ECO:0000256" key="4">
    <source>
        <dbReference type="ARBA" id="ARBA00022694"/>
    </source>
</evidence>
<comment type="function">
    <text evidence="8">Ligates lysine onto the cytidine present at position 34 of the AUA codon-specific tRNA(Ile) that contains the anticodon CAU, in an ATP-dependent manner. Cytidine is converted to lysidine, thus changing the amino acid specificity of the tRNA from methionine to isoleucine.</text>
</comment>
<evidence type="ECO:0000256" key="8">
    <source>
        <dbReference type="HAMAP-Rule" id="MF_01161"/>
    </source>
</evidence>
<dbReference type="InterPro" id="IPR011063">
    <property type="entry name" value="TilS/TtcA_N"/>
</dbReference>
<comment type="caution">
    <text evidence="10">The sequence shown here is derived from an EMBL/GenBank/DDBJ whole genome shotgun (WGS) entry which is preliminary data.</text>
</comment>
<dbReference type="PANTHER" id="PTHR43033">
    <property type="entry name" value="TRNA(ILE)-LYSIDINE SYNTHASE-RELATED"/>
    <property type="match status" value="1"/>
</dbReference>
<dbReference type="SUPFAM" id="SSF52402">
    <property type="entry name" value="Adenine nucleotide alpha hydrolases-like"/>
    <property type="match status" value="1"/>
</dbReference>
<keyword evidence="6 8" id="KW-0067">ATP-binding</keyword>
<dbReference type="HAMAP" id="MF_01161">
    <property type="entry name" value="tRNA_Ile_lys_synt"/>
    <property type="match status" value="1"/>
</dbReference>
<gene>
    <name evidence="8 10" type="primary">tilS</name>
    <name evidence="10" type="ORF">ACFSCZ_07035</name>
</gene>
<dbReference type="NCBIfam" id="TIGR02433">
    <property type="entry name" value="lysidine_TilS_C"/>
    <property type="match status" value="1"/>
</dbReference>
<comment type="subcellular location">
    <subcellularLocation>
        <location evidence="1 8">Cytoplasm</location>
    </subcellularLocation>
</comment>
<evidence type="ECO:0000313" key="10">
    <source>
        <dbReference type="EMBL" id="MFD1706507.1"/>
    </source>
</evidence>
<evidence type="ECO:0000256" key="3">
    <source>
        <dbReference type="ARBA" id="ARBA00022598"/>
    </source>
</evidence>
<dbReference type="Gene3D" id="3.30.465.60">
    <property type="match status" value="1"/>
</dbReference>
<dbReference type="RefSeq" id="WP_380773122.1">
    <property type="nucleotide sequence ID" value="NZ_JBHUEO010000014.1"/>
</dbReference>
<feature type="binding site" evidence="8">
    <location>
        <begin position="42"/>
        <end position="47"/>
    </location>
    <ligand>
        <name>ATP</name>
        <dbReference type="ChEBI" id="CHEBI:30616"/>
    </ligand>
</feature>
<comment type="domain">
    <text evidence="8">The N-terminal region contains the highly conserved SGGXDS motif, predicted to be a P-loop motif involved in ATP binding.</text>
</comment>
<dbReference type="NCBIfam" id="TIGR02432">
    <property type="entry name" value="lysidine_TilS_N"/>
    <property type="match status" value="1"/>
</dbReference>
<evidence type="ECO:0000256" key="7">
    <source>
        <dbReference type="ARBA" id="ARBA00048539"/>
    </source>
</evidence>
<sequence length="482" mass="55184">MFFTYKSKGKDGEMPGFNTKIMSFIEKHGLLRRGDFVVAAVSGGPDSMAMLDFLVKRQDMYGIRLAVAHVDHMLRGEESVQDLEYVRSYCDHYGLELKAASIDVKQKMKLEQTGMQETARKYRYRFFASVMEELGANKLAVAQHADDQMETILMRLTRGSSGKARAGMPPLRAFARGKLIRPLLGVTKDEINDYCTFHQLHPRMDPSNEKPAYTRNRFRMDVLPVLKRENQQVHEHFQRFSEDLLEDEAYLEALAEREIRTISRFGEKEVHLDIPSFLQMPLPLQRRGIHLILSYLYQKKIPCVTSGHVQLVGKLLNGENPSGRLDLPLGLHVVRSYRNCIFTFVSMNQETGYTFELRPGQNILLPDGGKIGLKINNELPSAGGDYIILHQNEVKLPLIVRTRRPGDRIKVKGMNGRKKVKDLFIDEKISRSRRDSWPIITDQEGQILWIPGLKKSVYDIGPQCHGHQYILYYTTSGGQQSQ</sequence>
<organism evidence="10 11">
    <name type="scientific">Siminovitchia sediminis</name>
    <dbReference type="NCBI Taxonomy" id="1274353"/>
    <lineage>
        <taxon>Bacteria</taxon>
        <taxon>Bacillati</taxon>
        <taxon>Bacillota</taxon>
        <taxon>Bacilli</taxon>
        <taxon>Bacillales</taxon>
        <taxon>Bacillaceae</taxon>
        <taxon>Siminovitchia</taxon>
    </lineage>
</organism>
<dbReference type="PANTHER" id="PTHR43033:SF1">
    <property type="entry name" value="TRNA(ILE)-LYSIDINE SYNTHASE-RELATED"/>
    <property type="match status" value="1"/>
</dbReference>
<dbReference type="EC" id="6.3.4.19" evidence="8"/>
<dbReference type="Pfam" id="PF11734">
    <property type="entry name" value="TilS_C"/>
    <property type="match status" value="1"/>
</dbReference>
<dbReference type="InterPro" id="IPR012796">
    <property type="entry name" value="Lysidine-tRNA-synth_C"/>
</dbReference>
<dbReference type="SUPFAM" id="SSF56037">
    <property type="entry name" value="PheT/TilS domain"/>
    <property type="match status" value="1"/>
</dbReference>
<keyword evidence="2 8" id="KW-0963">Cytoplasm</keyword>
<comment type="similarity">
    <text evidence="8">Belongs to the tRNA(Ile)-lysidine synthase family.</text>
</comment>
<protein>
    <recommendedName>
        <fullName evidence="8">tRNA(Ile)-lysidine synthase</fullName>
        <ecNumber evidence="8">6.3.4.19</ecNumber>
    </recommendedName>
    <alternativeName>
        <fullName evidence="8">tRNA(Ile)-2-lysyl-cytidine synthase</fullName>
    </alternativeName>
    <alternativeName>
        <fullName evidence="8">tRNA(Ile)-lysidine synthetase</fullName>
    </alternativeName>
</protein>
<keyword evidence="11" id="KW-1185">Reference proteome</keyword>
<dbReference type="GO" id="GO:0032267">
    <property type="term" value="F:tRNA(Ile)-lysidine synthase activity"/>
    <property type="evidence" value="ECO:0007669"/>
    <property type="project" value="UniProtKB-EC"/>
</dbReference>
<evidence type="ECO:0000256" key="5">
    <source>
        <dbReference type="ARBA" id="ARBA00022741"/>
    </source>
</evidence>
<keyword evidence="4 8" id="KW-0819">tRNA processing</keyword>
<dbReference type="InterPro" id="IPR015262">
    <property type="entry name" value="tRNA_Ile_lys_synt_subst-bd"/>
</dbReference>
<accession>A0ABW4KFB5</accession>
<feature type="domain" description="Lysidine-tRNA(Ile) synthetase C-terminal" evidence="9">
    <location>
        <begin position="398"/>
        <end position="473"/>
    </location>
</feature>
<comment type="catalytic activity">
    <reaction evidence="7 8">
        <text>cytidine(34) in tRNA(Ile2) + L-lysine + ATP = lysidine(34) in tRNA(Ile2) + AMP + diphosphate + H(+)</text>
        <dbReference type="Rhea" id="RHEA:43744"/>
        <dbReference type="Rhea" id="RHEA-COMP:10625"/>
        <dbReference type="Rhea" id="RHEA-COMP:10670"/>
        <dbReference type="ChEBI" id="CHEBI:15378"/>
        <dbReference type="ChEBI" id="CHEBI:30616"/>
        <dbReference type="ChEBI" id="CHEBI:32551"/>
        <dbReference type="ChEBI" id="CHEBI:33019"/>
        <dbReference type="ChEBI" id="CHEBI:82748"/>
        <dbReference type="ChEBI" id="CHEBI:83665"/>
        <dbReference type="ChEBI" id="CHEBI:456215"/>
        <dbReference type="EC" id="6.3.4.19"/>
    </reaction>
</comment>
<dbReference type="EMBL" id="JBHUEO010000014">
    <property type="protein sequence ID" value="MFD1706507.1"/>
    <property type="molecule type" value="Genomic_DNA"/>
</dbReference>
<reference evidence="11" key="1">
    <citation type="journal article" date="2019" name="Int. J. Syst. Evol. Microbiol.">
        <title>The Global Catalogue of Microorganisms (GCM) 10K type strain sequencing project: providing services to taxonomists for standard genome sequencing and annotation.</title>
        <authorList>
            <consortium name="The Broad Institute Genomics Platform"/>
            <consortium name="The Broad Institute Genome Sequencing Center for Infectious Disease"/>
            <person name="Wu L."/>
            <person name="Ma J."/>
        </authorList>
    </citation>
    <scope>NUCLEOTIDE SEQUENCE [LARGE SCALE GENOMIC DNA]</scope>
    <source>
        <strain evidence="11">CGMCC 1.12295</strain>
    </source>
</reference>
<name>A0ABW4KFB5_9BACI</name>
<dbReference type="InterPro" id="IPR012094">
    <property type="entry name" value="tRNA_Ile_lys_synt"/>
</dbReference>
<evidence type="ECO:0000259" key="9">
    <source>
        <dbReference type="SMART" id="SM00977"/>
    </source>
</evidence>
<dbReference type="InterPro" id="IPR014729">
    <property type="entry name" value="Rossmann-like_a/b/a_fold"/>
</dbReference>
<dbReference type="SUPFAM" id="SSF82829">
    <property type="entry name" value="MesJ substrate recognition domain-like"/>
    <property type="match status" value="1"/>
</dbReference>
<evidence type="ECO:0000256" key="1">
    <source>
        <dbReference type="ARBA" id="ARBA00004496"/>
    </source>
</evidence>
<dbReference type="InterPro" id="IPR012795">
    <property type="entry name" value="tRNA_Ile_lys_synt_N"/>
</dbReference>
<proteinExistence type="inferred from homology"/>
<evidence type="ECO:0000256" key="2">
    <source>
        <dbReference type="ARBA" id="ARBA00022490"/>
    </source>
</evidence>
<evidence type="ECO:0000256" key="6">
    <source>
        <dbReference type="ARBA" id="ARBA00022840"/>
    </source>
</evidence>